<dbReference type="EMBL" id="CAXAMN010022989">
    <property type="protein sequence ID" value="CAK9074242.1"/>
    <property type="molecule type" value="Genomic_DNA"/>
</dbReference>
<evidence type="ECO:0000313" key="2">
    <source>
        <dbReference type="EMBL" id="CAK9074242.1"/>
    </source>
</evidence>
<evidence type="ECO:0000259" key="1">
    <source>
        <dbReference type="PROSITE" id="PS50126"/>
    </source>
</evidence>
<dbReference type="InterPro" id="IPR003029">
    <property type="entry name" value="S1_domain"/>
</dbReference>
<keyword evidence="3" id="KW-1185">Reference proteome</keyword>
<feature type="domain" description="S1 motif" evidence="1">
    <location>
        <begin position="35"/>
        <end position="98"/>
    </location>
</feature>
<dbReference type="Pfam" id="PF00575">
    <property type="entry name" value="S1"/>
    <property type="match status" value="1"/>
</dbReference>
<dbReference type="InterPro" id="IPR012340">
    <property type="entry name" value="NA-bd_OB-fold"/>
</dbReference>
<comment type="caution">
    <text evidence="2">The sequence shown here is derived from an EMBL/GenBank/DDBJ whole genome shotgun (WGS) entry which is preliminary data.</text>
</comment>
<dbReference type="PROSITE" id="PS50126">
    <property type="entry name" value="S1"/>
    <property type="match status" value="1"/>
</dbReference>
<dbReference type="SUPFAM" id="SSF50249">
    <property type="entry name" value="Nucleic acid-binding proteins"/>
    <property type="match status" value="1"/>
</dbReference>
<dbReference type="Proteomes" id="UP001642484">
    <property type="component" value="Unassembled WGS sequence"/>
</dbReference>
<dbReference type="Gene3D" id="2.40.50.140">
    <property type="entry name" value="Nucleic acid-binding proteins"/>
    <property type="match status" value="1"/>
</dbReference>
<feature type="non-terminal residue" evidence="2">
    <location>
        <position position="1"/>
    </location>
</feature>
<feature type="non-terminal residue" evidence="2">
    <location>
        <position position="189"/>
    </location>
</feature>
<protein>
    <recommendedName>
        <fullName evidence="1">S1 motif domain-containing protein</fullName>
    </recommendedName>
</protein>
<dbReference type="SMART" id="SM00316">
    <property type="entry name" value="S1"/>
    <property type="match status" value="1"/>
</dbReference>
<reference evidence="2 3" key="1">
    <citation type="submission" date="2024-02" db="EMBL/GenBank/DDBJ databases">
        <authorList>
            <person name="Chen Y."/>
            <person name="Shah S."/>
            <person name="Dougan E. K."/>
            <person name="Thang M."/>
            <person name="Chan C."/>
        </authorList>
    </citation>
    <scope>NUCLEOTIDE SEQUENCE [LARGE SCALE GENOMIC DNA]</scope>
</reference>
<name>A0ABP0PFF2_9DINO</name>
<sequence length="189" mass="21374">VYIISKTFDNQRLRLALDRAETPMQRLERLKCDGRTPYRGTVTSVASFGVFVDIGFERSGFLPQRELPSEATLQAGDEVTVYVPNKHWRSGRFNVSLQPLQKPHLPKRLLQVDGLTPYQGIVRSLAQGVAVIDFGFDVCGTLQDVDDLEIGSELTVYAVRRLHRSRRVWLSRRPLVQPLLTLKEVVADG</sequence>
<evidence type="ECO:0000313" key="3">
    <source>
        <dbReference type="Proteomes" id="UP001642484"/>
    </source>
</evidence>
<gene>
    <name evidence="2" type="ORF">CCMP2556_LOCUS36585</name>
</gene>
<accession>A0ABP0PFF2</accession>
<organism evidence="2 3">
    <name type="scientific">Durusdinium trenchii</name>
    <dbReference type="NCBI Taxonomy" id="1381693"/>
    <lineage>
        <taxon>Eukaryota</taxon>
        <taxon>Sar</taxon>
        <taxon>Alveolata</taxon>
        <taxon>Dinophyceae</taxon>
        <taxon>Suessiales</taxon>
        <taxon>Symbiodiniaceae</taxon>
        <taxon>Durusdinium</taxon>
    </lineage>
</organism>
<proteinExistence type="predicted"/>